<reference evidence="11 12" key="1">
    <citation type="submission" date="2016-10" db="EMBL/GenBank/DDBJ databases">
        <authorList>
            <person name="de Groot N.N."/>
        </authorList>
    </citation>
    <scope>NUCLEOTIDE SEQUENCE [LARGE SCALE GENOMIC DNA]</scope>
    <source>
        <strain evidence="11 12">DSM 3857</strain>
    </source>
</reference>
<dbReference type="GO" id="GO:0005886">
    <property type="term" value="C:plasma membrane"/>
    <property type="evidence" value="ECO:0007669"/>
    <property type="project" value="UniProtKB-SubCell"/>
</dbReference>
<dbReference type="PROSITE" id="PS50928">
    <property type="entry name" value="ABC_TM1"/>
    <property type="match status" value="1"/>
</dbReference>
<evidence type="ECO:0000256" key="5">
    <source>
        <dbReference type="ARBA" id="ARBA00022692"/>
    </source>
</evidence>
<evidence type="ECO:0000256" key="9">
    <source>
        <dbReference type="SAM" id="Phobius"/>
    </source>
</evidence>
<evidence type="ECO:0000259" key="10">
    <source>
        <dbReference type="PROSITE" id="PS50928"/>
    </source>
</evidence>
<evidence type="ECO:0000256" key="6">
    <source>
        <dbReference type="ARBA" id="ARBA00022989"/>
    </source>
</evidence>
<dbReference type="CDD" id="cd06261">
    <property type="entry name" value="TM_PBP2"/>
    <property type="match status" value="1"/>
</dbReference>
<feature type="transmembrane region" description="Helical" evidence="9">
    <location>
        <begin position="273"/>
        <end position="295"/>
    </location>
</feature>
<protein>
    <submittedName>
        <fullName evidence="11">Spermidine/putrescine transport system permease protein</fullName>
    </submittedName>
</protein>
<dbReference type="Proteomes" id="UP000198761">
    <property type="component" value="Unassembled WGS sequence"/>
</dbReference>
<evidence type="ECO:0000256" key="3">
    <source>
        <dbReference type="ARBA" id="ARBA00022448"/>
    </source>
</evidence>
<keyword evidence="5 9" id="KW-0812">Transmembrane</keyword>
<name>A0A1H8GPV4_9RHOB</name>
<feature type="transmembrane region" description="Helical" evidence="9">
    <location>
        <begin position="85"/>
        <end position="111"/>
    </location>
</feature>
<evidence type="ECO:0000313" key="12">
    <source>
        <dbReference type="Proteomes" id="UP000198761"/>
    </source>
</evidence>
<feature type="transmembrane region" description="Helical" evidence="9">
    <location>
        <begin position="28"/>
        <end position="57"/>
    </location>
</feature>
<dbReference type="SUPFAM" id="SSF161098">
    <property type="entry name" value="MetI-like"/>
    <property type="match status" value="1"/>
</dbReference>
<comment type="similarity">
    <text evidence="2">Belongs to the binding-protein-dependent transport system permease family. CysTW subfamily.</text>
</comment>
<keyword evidence="7 9" id="KW-0472">Membrane</keyword>
<evidence type="ECO:0000256" key="1">
    <source>
        <dbReference type="ARBA" id="ARBA00004651"/>
    </source>
</evidence>
<dbReference type="RefSeq" id="WP_175482082.1">
    <property type="nucleotide sequence ID" value="NZ_FOCE01000005.1"/>
</dbReference>
<keyword evidence="12" id="KW-1185">Reference proteome</keyword>
<sequence>MTEASLPEISAASSPPGGRGTRRARAALPLLLGLPVALWQVAFFVLPLAFLVVVTFWKVRNFRLAPAFDLANWEKVLTSTPFQRALVYTAEVALVATVLSMLLAFPAAHAIALRLSARARGRWIAFLIIPVFSSYILKVYAWQVVLSPGGLVNTGLALLGLPAADLLGGTLSLNIGLLTLTLPVVTLILTFALMGMDHSLIEAARNLGASKVQVLTQVTLPAIKPGLGLAGVTAFLLSFGDYASPVFLTGSNPPTLAILIVDTVKSGSQWPRASVIGVSMLAILALAFVLVQALTQKRKTR</sequence>
<evidence type="ECO:0000256" key="8">
    <source>
        <dbReference type="SAM" id="MobiDB-lite"/>
    </source>
</evidence>
<dbReference type="AlphaFoldDB" id="A0A1H8GPV4"/>
<dbReference type="PANTHER" id="PTHR42929:SF1">
    <property type="entry name" value="INNER MEMBRANE ABC TRANSPORTER PERMEASE PROTEIN YDCU-RELATED"/>
    <property type="match status" value="1"/>
</dbReference>
<dbReference type="InterPro" id="IPR035906">
    <property type="entry name" value="MetI-like_sf"/>
</dbReference>
<accession>A0A1H8GPV4</accession>
<organism evidence="11 12">
    <name type="scientific">Gemmobacter aquatilis</name>
    <dbReference type="NCBI Taxonomy" id="933059"/>
    <lineage>
        <taxon>Bacteria</taxon>
        <taxon>Pseudomonadati</taxon>
        <taxon>Pseudomonadota</taxon>
        <taxon>Alphaproteobacteria</taxon>
        <taxon>Rhodobacterales</taxon>
        <taxon>Paracoccaceae</taxon>
        <taxon>Gemmobacter</taxon>
    </lineage>
</organism>
<evidence type="ECO:0000256" key="7">
    <source>
        <dbReference type="ARBA" id="ARBA00023136"/>
    </source>
</evidence>
<comment type="subcellular location">
    <subcellularLocation>
        <location evidence="1">Cell membrane</location>
        <topology evidence="1">Multi-pass membrane protein</topology>
    </subcellularLocation>
</comment>
<dbReference type="STRING" id="933059.SAMN04488103_105132"/>
<dbReference type="InterPro" id="IPR000515">
    <property type="entry name" value="MetI-like"/>
</dbReference>
<feature type="domain" description="ABC transmembrane type-1" evidence="10">
    <location>
        <begin position="86"/>
        <end position="291"/>
    </location>
</feature>
<feature type="transmembrane region" description="Helical" evidence="9">
    <location>
        <begin position="166"/>
        <end position="193"/>
    </location>
</feature>
<evidence type="ECO:0000256" key="4">
    <source>
        <dbReference type="ARBA" id="ARBA00022475"/>
    </source>
</evidence>
<keyword evidence="6 9" id="KW-1133">Transmembrane helix</keyword>
<gene>
    <name evidence="11" type="ORF">SAMN04488103_105132</name>
</gene>
<evidence type="ECO:0000256" key="2">
    <source>
        <dbReference type="ARBA" id="ARBA00007069"/>
    </source>
</evidence>
<dbReference type="PANTHER" id="PTHR42929">
    <property type="entry name" value="INNER MEMBRANE ABC TRANSPORTER PERMEASE PROTEIN YDCU-RELATED-RELATED"/>
    <property type="match status" value="1"/>
</dbReference>
<dbReference type="EMBL" id="FOCE01000005">
    <property type="protein sequence ID" value="SEN46042.1"/>
    <property type="molecule type" value="Genomic_DNA"/>
</dbReference>
<evidence type="ECO:0000313" key="11">
    <source>
        <dbReference type="EMBL" id="SEN46042.1"/>
    </source>
</evidence>
<dbReference type="Gene3D" id="1.10.3720.10">
    <property type="entry name" value="MetI-like"/>
    <property type="match status" value="1"/>
</dbReference>
<keyword evidence="3" id="KW-0813">Transport</keyword>
<feature type="transmembrane region" description="Helical" evidence="9">
    <location>
        <begin position="214"/>
        <end position="239"/>
    </location>
</feature>
<feature type="region of interest" description="Disordered" evidence="8">
    <location>
        <begin position="1"/>
        <end position="20"/>
    </location>
</feature>
<feature type="transmembrane region" description="Helical" evidence="9">
    <location>
        <begin position="123"/>
        <end position="146"/>
    </location>
</feature>
<dbReference type="GO" id="GO:0055085">
    <property type="term" value="P:transmembrane transport"/>
    <property type="evidence" value="ECO:0007669"/>
    <property type="project" value="InterPro"/>
</dbReference>
<proteinExistence type="inferred from homology"/>
<keyword evidence="4" id="KW-1003">Cell membrane</keyword>